<sequence>MQVAAAITEFPNYQFHICFDPVIAASIARDPKVMAEFAPYVVVEKPDYGSHRYAPSRPGDGTPQPPDAIRPLCRVCRGTHRGES</sequence>
<name>A0ABQ3ZNV5_9ACTN</name>
<dbReference type="Proteomes" id="UP000603200">
    <property type="component" value="Unassembled WGS sequence"/>
</dbReference>
<dbReference type="EMBL" id="BOMN01000040">
    <property type="protein sequence ID" value="GIE20266.1"/>
    <property type="molecule type" value="Genomic_DNA"/>
</dbReference>
<protein>
    <submittedName>
        <fullName evidence="2">Uncharacterized protein</fullName>
    </submittedName>
</protein>
<organism evidence="2 3">
    <name type="scientific">Winogradskya humida</name>
    <dbReference type="NCBI Taxonomy" id="113566"/>
    <lineage>
        <taxon>Bacteria</taxon>
        <taxon>Bacillati</taxon>
        <taxon>Actinomycetota</taxon>
        <taxon>Actinomycetes</taxon>
        <taxon>Micromonosporales</taxon>
        <taxon>Micromonosporaceae</taxon>
        <taxon>Winogradskya</taxon>
    </lineage>
</organism>
<reference evidence="2 3" key="1">
    <citation type="submission" date="2021-01" db="EMBL/GenBank/DDBJ databases">
        <title>Whole genome shotgun sequence of Actinoplanes humidus NBRC 14915.</title>
        <authorList>
            <person name="Komaki H."/>
            <person name="Tamura T."/>
        </authorList>
    </citation>
    <scope>NUCLEOTIDE SEQUENCE [LARGE SCALE GENOMIC DNA]</scope>
    <source>
        <strain evidence="2 3">NBRC 14915</strain>
    </source>
</reference>
<feature type="region of interest" description="Disordered" evidence="1">
    <location>
        <begin position="51"/>
        <end position="71"/>
    </location>
</feature>
<comment type="caution">
    <text evidence="2">The sequence shown here is derived from an EMBL/GenBank/DDBJ whole genome shotgun (WGS) entry which is preliminary data.</text>
</comment>
<evidence type="ECO:0000313" key="3">
    <source>
        <dbReference type="Proteomes" id="UP000603200"/>
    </source>
</evidence>
<evidence type="ECO:0000256" key="1">
    <source>
        <dbReference type="SAM" id="MobiDB-lite"/>
    </source>
</evidence>
<gene>
    <name evidence="2" type="ORF">Ahu01nite_033680</name>
</gene>
<proteinExistence type="predicted"/>
<keyword evidence="3" id="KW-1185">Reference proteome</keyword>
<evidence type="ECO:0000313" key="2">
    <source>
        <dbReference type="EMBL" id="GIE20266.1"/>
    </source>
</evidence>
<accession>A0ABQ3ZNV5</accession>